<dbReference type="Pfam" id="PF26348">
    <property type="entry name" value="SRA_ScoMcrA"/>
    <property type="match status" value="1"/>
</dbReference>
<organism evidence="3 4">
    <name type="scientific">Candidatus Ornithomonoglobus intestinigallinarum</name>
    <dbReference type="NCBI Taxonomy" id="2840894"/>
    <lineage>
        <taxon>Bacteria</taxon>
        <taxon>Bacillati</taxon>
        <taxon>Bacillota</taxon>
        <taxon>Clostridia</taxon>
        <taxon>Candidatus Ornithomonoglobus</taxon>
    </lineage>
</organism>
<name>A0A9D1H240_9FIRM</name>
<comment type="caution">
    <text evidence="3">The sequence shown here is derived from an EMBL/GenBank/DDBJ whole genome shotgun (WGS) entry which is preliminary data.</text>
</comment>
<dbReference type="Proteomes" id="UP000824165">
    <property type="component" value="Unassembled WGS sequence"/>
</dbReference>
<dbReference type="EMBL" id="DVLU01000039">
    <property type="protein sequence ID" value="HIT85120.1"/>
    <property type="molecule type" value="Genomic_DNA"/>
</dbReference>
<proteinExistence type="predicted"/>
<accession>A0A9D1H240</accession>
<dbReference type="InterPro" id="IPR058712">
    <property type="entry name" value="SRA_ScoMcrA"/>
</dbReference>
<reference evidence="3" key="2">
    <citation type="journal article" date="2021" name="PeerJ">
        <title>Extensive microbial diversity within the chicken gut microbiome revealed by metagenomics and culture.</title>
        <authorList>
            <person name="Gilroy R."/>
            <person name="Ravi A."/>
            <person name="Getino M."/>
            <person name="Pursley I."/>
            <person name="Horton D.L."/>
            <person name="Alikhan N.F."/>
            <person name="Baker D."/>
            <person name="Gharbi K."/>
            <person name="Hall N."/>
            <person name="Watson M."/>
            <person name="Adriaenssens E.M."/>
            <person name="Foster-Nyarko E."/>
            <person name="Jarju S."/>
            <person name="Secka A."/>
            <person name="Antonio M."/>
            <person name="Oren A."/>
            <person name="Chaudhuri R.R."/>
            <person name="La Ragione R."/>
            <person name="Hildebrand F."/>
            <person name="Pallen M.J."/>
        </authorList>
    </citation>
    <scope>NUCLEOTIDE SEQUENCE</scope>
    <source>
        <strain evidence="3">CHK181-108</strain>
    </source>
</reference>
<gene>
    <name evidence="3" type="ORF">IAA60_04325</name>
</gene>
<evidence type="ECO:0000313" key="4">
    <source>
        <dbReference type="Proteomes" id="UP000824165"/>
    </source>
</evidence>
<protein>
    <recommendedName>
        <fullName evidence="2">ScoMcrA-like SRA domain-containing protein</fullName>
    </recommendedName>
</protein>
<evidence type="ECO:0000313" key="3">
    <source>
        <dbReference type="EMBL" id="HIT85120.1"/>
    </source>
</evidence>
<reference evidence="3" key="1">
    <citation type="submission" date="2020-10" db="EMBL/GenBank/DDBJ databases">
        <authorList>
            <person name="Gilroy R."/>
        </authorList>
    </citation>
    <scope>NUCLEOTIDE SEQUENCE</scope>
    <source>
        <strain evidence="3">CHK181-108</strain>
    </source>
</reference>
<feature type="compositionally biased region" description="Basic and acidic residues" evidence="1">
    <location>
        <begin position="81"/>
        <end position="94"/>
    </location>
</feature>
<evidence type="ECO:0000256" key="1">
    <source>
        <dbReference type="SAM" id="MobiDB-lite"/>
    </source>
</evidence>
<evidence type="ECO:0000259" key="2">
    <source>
        <dbReference type="Pfam" id="PF26348"/>
    </source>
</evidence>
<feature type="domain" description="ScoMcrA-like SRA" evidence="2">
    <location>
        <begin position="143"/>
        <end position="251"/>
    </location>
</feature>
<dbReference type="AlphaFoldDB" id="A0A9D1H240"/>
<sequence>MSSADLLDLKVKHKVFGIGVITGVSGNYLTIKFAAKESKFVYPDAFEKFIVADDASIQAKIVEEINNAKLAAEEQRQAAEAARKAEEERRKAERQVAPIKRNRRNIEDGFGPDYNVRHLAKQPILTYQQVEEQFGIKISGFGRGINRTPSTVVLISSVDKKNTGFVYHDHWTHDGDYMYSGEGKTGDQQMTLGNKAIVDAERDGKTIHLFVKFSPQEYYYQGVFSLVDYTYEDDKDESGNVRKEYKFRLRKKSVEE</sequence>
<feature type="region of interest" description="Disordered" evidence="1">
    <location>
        <begin position="81"/>
        <end position="107"/>
    </location>
</feature>